<evidence type="ECO:0000256" key="1">
    <source>
        <dbReference type="SAM" id="MobiDB-lite"/>
    </source>
</evidence>
<name>A0A1I1N6D2_9RHOB</name>
<dbReference type="PANTHER" id="PTHR11669:SF8">
    <property type="entry name" value="DNA POLYMERASE III SUBUNIT DELTA"/>
    <property type="match status" value="1"/>
</dbReference>
<keyword evidence="3" id="KW-1185">Reference proteome</keyword>
<feature type="region of interest" description="Disordered" evidence="1">
    <location>
        <begin position="1"/>
        <end position="24"/>
    </location>
</feature>
<reference evidence="2 3" key="1">
    <citation type="submission" date="2016-10" db="EMBL/GenBank/DDBJ databases">
        <authorList>
            <person name="de Groot N.N."/>
        </authorList>
    </citation>
    <scope>NUCLEOTIDE SEQUENCE [LARGE SCALE GENOMIC DNA]</scope>
    <source>
        <strain evidence="2 3">DSM 29619</strain>
    </source>
</reference>
<dbReference type="InterPro" id="IPR027417">
    <property type="entry name" value="P-loop_NTPase"/>
</dbReference>
<evidence type="ECO:0000313" key="2">
    <source>
        <dbReference type="EMBL" id="SFC91048.1"/>
    </source>
</evidence>
<dbReference type="SUPFAM" id="SSF52540">
    <property type="entry name" value="P-loop containing nucleoside triphosphate hydrolases"/>
    <property type="match status" value="1"/>
</dbReference>
<accession>A0A1I1N6D2</accession>
<dbReference type="EMBL" id="FOLX01000001">
    <property type="protein sequence ID" value="SFC91048.1"/>
    <property type="molecule type" value="Genomic_DNA"/>
</dbReference>
<dbReference type="GO" id="GO:0009360">
    <property type="term" value="C:DNA polymerase III complex"/>
    <property type="evidence" value="ECO:0007669"/>
    <property type="project" value="TreeGrafter"/>
</dbReference>
<dbReference type="Gene3D" id="3.40.50.300">
    <property type="entry name" value="P-loop containing nucleotide triphosphate hydrolases"/>
    <property type="match status" value="1"/>
</dbReference>
<protein>
    <submittedName>
        <fullName evidence="2">DNA polymerase-3 subunit delta</fullName>
    </submittedName>
</protein>
<dbReference type="STRING" id="517719.SAMN05421762_2709"/>
<dbReference type="InterPro" id="IPR050238">
    <property type="entry name" value="DNA_Rep/Repair_Clamp_Loader"/>
</dbReference>
<dbReference type="OrthoDB" id="9811073at2"/>
<organism evidence="2 3">
    <name type="scientific">Pseudooceanicola nitratireducens</name>
    <dbReference type="NCBI Taxonomy" id="517719"/>
    <lineage>
        <taxon>Bacteria</taxon>
        <taxon>Pseudomonadati</taxon>
        <taxon>Pseudomonadota</taxon>
        <taxon>Alphaproteobacteria</taxon>
        <taxon>Rhodobacterales</taxon>
        <taxon>Paracoccaceae</taxon>
        <taxon>Pseudooceanicola</taxon>
    </lineage>
</organism>
<gene>
    <name evidence="2" type="ORF">SAMN05421762_2709</name>
</gene>
<evidence type="ECO:0000313" key="3">
    <source>
        <dbReference type="Proteomes" id="UP000231644"/>
    </source>
</evidence>
<dbReference type="GO" id="GO:0006261">
    <property type="term" value="P:DNA-templated DNA replication"/>
    <property type="evidence" value="ECO:0007669"/>
    <property type="project" value="TreeGrafter"/>
</dbReference>
<dbReference type="RefSeq" id="WP_093447099.1">
    <property type="nucleotide sequence ID" value="NZ_FNZG01000001.1"/>
</dbReference>
<dbReference type="Pfam" id="PF13177">
    <property type="entry name" value="DNA_pol3_delta2"/>
    <property type="match status" value="1"/>
</dbReference>
<sequence length="387" mass="40919">MSSAEDRPEPDRIEGAPHPRETPHLLGQDAAEAAFLTAYTSGRLHHGWLITGPRGVGKATMAWRIARFLIATPMDEGDGLFGAPPPPETLDIAPDHPVARRVQAGAEPGLFLLRRGGMGTSDKDREKNAADGKFSKVIRVDETRQMKGFFSLSSADGGRRVVIIDSADDLNESAANAILKLLEEPPARTVLLLISHQPSRLLPTIRSRCRELRLTPMAPALITDALAQAEIEVPGDPAALAELAGGSVGEAVRMVTLDGLKIYAGLVGLLATMPRFDAARAQALADLAAGRGGEETRALIYHLIDFALARLARTGAIGQPPAQEAAPGEAEMLMRLSPSPAVGRAWATGAEEIGARLRHGEAVNLDPAALILDTVFKLQTIAGGQAA</sequence>
<dbReference type="PANTHER" id="PTHR11669">
    <property type="entry name" value="REPLICATION FACTOR C / DNA POLYMERASE III GAMMA-TAU SUBUNIT"/>
    <property type="match status" value="1"/>
</dbReference>
<dbReference type="AlphaFoldDB" id="A0A1I1N6D2"/>
<proteinExistence type="predicted"/>
<dbReference type="Proteomes" id="UP000231644">
    <property type="component" value="Unassembled WGS sequence"/>
</dbReference>
<dbReference type="NCBIfam" id="NF005677">
    <property type="entry name" value="PRK07471.1"/>
    <property type="match status" value="1"/>
</dbReference>
<feature type="compositionally biased region" description="Basic and acidic residues" evidence="1">
    <location>
        <begin position="1"/>
        <end position="23"/>
    </location>
</feature>